<evidence type="ECO:0000313" key="8">
    <source>
        <dbReference type="EMBL" id="KAG2174497.1"/>
    </source>
</evidence>
<dbReference type="GO" id="GO:0005737">
    <property type="term" value="C:cytoplasm"/>
    <property type="evidence" value="ECO:0007669"/>
    <property type="project" value="TreeGrafter"/>
</dbReference>
<sequence>MVNSTQSSPRKDNAVELDMLLGYMKELIIPYVDSASEKESSVVEYYPPEKLEKLVDFSLPENGGGVEGAFKSIKETLKYSVNGWNPRFMDKLYAGTNPIGVISELLIATLNSNVHVYHVSPVLTMMEVHVTRAVGQLLGMGANTGGLLCPGGSASNQLAMVTARNTLYPSIKDTGYMPRPFNPAAEYGILKIFTSKHSHYSVDKSAQIMGLGVDNIVKVPVDEDGKMQVAALEKSIQESIGLGETPFFINATAGTTVMGAFDPIQEISAIAKKYNCWLHVDGSWGGSVVFSEKVMREKPWLVGSHLADTFTMNPHKLLGVPLQCSMLLTPHNGNLLFAKHNTLKADYLFHGNPYDLGEGTLGCGRRPDAAKMFLSWKYYGRCGLGDRIDQALATAEKFADRVKERASKGFKLVKDPCPFLQVCFWYVPPTLANKPADQVDLSKITRTLHQKINHSGEFMIDYAPLEGVPDFFRIVINAPTVDCDRDLVRLLDAIERVAKEVDWEN</sequence>
<evidence type="ECO:0000256" key="2">
    <source>
        <dbReference type="ARBA" id="ARBA00009533"/>
    </source>
</evidence>
<keyword evidence="3" id="KW-0210">Decarboxylase</keyword>
<dbReference type="GO" id="GO:0030170">
    <property type="term" value="F:pyridoxal phosphate binding"/>
    <property type="evidence" value="ECO:0007669"/>
    <property type="project" value="InterPro"/>
</dbReference>
<evidence type="ECO:0000256" key="5">
    <source>
        <dbReference type="ARBA" id="ARBA00023239"/>
    </source>
</evidence>
<evidence type="ECO:0000256" key="4">
    <source>
        <dbReference type="ARBA" id="ARBA00022898"/>
    </source>
</evidence>
<evidence type="ECO:0000256" key="6">
    <source>
        <dbReference type="PIRSR" id="PIRSR602129-50"/>
    </source>
</evidence>
<dbReference type="OrthoDB" id="392571at2759"/>
<dbReference type="EMBL" id="JAEPRA010000016">
    <property type="protein sequence ID" value="KAG2174497.1"/>
    <property type="molecule type" value="Genomic_DNA"/>
</dbReference>
<protein>
    <recommendedName>
        <fullName evidence="10">PLP-dependent transferase</fullName>
    </recommendedName>
</protein>
<dbReference type="Pfam" id="PF00282">
    <property type="entry name" value="Pyridoxal_deC"/>
    <property type="match status" value="1"/>
</dbReference>
<evidence type="ECO:0008006" key="10">
    <source>
        <dbReference type="Google" id="ProtNLM"/>
    </source>
</evidence>
<dbReference type="GO" id="GO:0016831">
    <property type="term" value="F:carboxy-lyase activity"/>
    <property type="evidence" value="ECO:0007669"/>
    <property type="project" value="UniProtKB-KW"/>
</dbReference>
<dbReference type="SUPFAM" id="SSF53383">
    <property type="entry name" value="PLP-dependent transferases"/>
    <property type="match status" value="1"/>
</dbReference>
<dbReference type="InterPro" id="IPR015421">
    <property type="entry name" value="PyrdxlP-dep_Trfase_major"/>
</dbReference>
<organism evidence="8 9">
    <name type="scientific">Umbelopsis vinacea</name>
    <dbReference type="NCBI Taxonomy" id="44442"/>
    <lineage>
        <taxon>Eukaryota</taxon>
        <taxon>Fungi</taxon>
        <taxon>Fungi incertae sedis</taxon>
        <taxon>Mucoromycota</taxon>
        <taxon>Mucoromycotina</taxon>
        <taxon>Umbelopsidomycetes</taxon>
        <taxon>Umbelopsidales</taxon>
        <taxon>Umbelopsidaceae</taxon>
        <taxon>Umbelopsis</taxon>
    </lineage>
</organism>
<dbReference type="Proteomes" id="UP000612746">
    <property type="component" value="Unassembled WGS sequence"/>
</dbReference>
<dbReference type="PANTHER" id="PTHR45677:SF8">
    <property type="entry name" value="CYSTEINE SULFINIC ACID DECARBOXYLASE"/>
    <property type="match status" value="1"/>
</dbReference>
<dbReference type="Gene3D" id="3.40.640.10">
    <property type="entry name" value="Type I PLP-dependent aspartate aminotransferase-like (Major domain)"/>
    <property type="match status" value="1"/>
</dbReference>
<name>A0A8H7PI87_9FUNG</name>
<evidence type="ECO:0000256" key="7">
    <source>
        <dbReference type="RuleBase" id="RU000382"/>
    </source>
</evidence>
<gene>
    <name evidence="8" type="ORF">INT44_006760</name>
</gene>
<reference evidence="8" key="1">
    <citation type="submission" date="2020-12" db="EMBL/GenBank/DDBJ databases">
        <title>Metabolic potential, ecology and presence of endohyphal bacteria is reflected in genomic diversity of Mucoromycotina.</title>
        <authorList>
            <person name="Muszewska A."/>
            <person name="Okrasinska A."/>
            <person name="Steczkiewicz K."/>
            <person name="Drgas O."/>
            <person name="Orlowska M."/>
            <person name="Perlinska-Lenart U."/>
            <person name="Aleksandrzak-Piekarczyk T."/>
            <person name="Szatraj K."/>
            <person name="Zielenkiewicz U."/>
            <person name="Pilsyk S."/>
            <person name="Malc E."/>
            <person name="Mieczkowski P."/>
            <person name="Kruszewska J.S."/>
            <person name="Biernat P."/>
            <person name="Pawlowska J."/>
        </authorList>
    </citation>
    <scope>NUCLEOTIDE SEQUENCE</scope>
    <source>
        <strain evidence="8">WA0000051536</strain>
    </source>
</reference>
<dbReference type="InterPro" id="IPR015424">
    <property type="entry name" value="PyrdxlP-dep_Trfase"/>
</dbReference>
<dbReference type="PANTHER" id="PTHR45677">
    <property type="entry name" value="GLUTAMATE DECARBOXYLASE-RELATED"/>
    <property type="match status" value="1"/>
</dbReference>
<dbReference type="InterPro" id="IPR002129">
    <property type="entry name" value="PyrdxlP-dep_de-COase"/>
</dbReference>
<keyword evidence="9" id="KW-1185">Reference proteome</keyword>
<keyword evidence="5 7" id="KW-0456">Lyase</keyword>
<evidence type="ECO:0000313" key="9">
    <source>
        <dbReference type="Proteomes" id="UP000612746"/>
    </source>
</evidence>
<proteinExistence type="inferred from homology"/>
<dbReference type="GO" id="GO:0019752">
    <property type="term" value="P:carboxylic acid metabolic process"/>
    <property type="evidence" value="ECO:0007669"/>
    <property type="project" value="InterPro"/>
</dbReference>
<accession>A0A8H7PI87</accession>
<comment type="caution">
    <text evidence="8">The sequence shown here is derived from an EMBL/GenBank/DDBJ whole genome shotgun (WGS) entry which is preliminary data.</text>
</comment>
<comment type="cofactor">
    <cofactor evidence="1 6 7">
        <name>pyridoxal 5'-phosphate</name>
        <dbReference type="ChEBI" id="CHEBI:597326"/>
    </cofactor>
</comment>
<dbReference type="AlphaFoldDB" id="A0A8H7PI87"/>
<comment type="similarity">
    <text evidence="2 7">Belongs to the group II decarboxylase family.</text>
</comment>
<evidence type="ECO:0000256" key="3">
    <source>
        <dbReference type="ARBA" id="ARBA00022793"/>
    </source>
</evidence>
<dbReference type="Gene3D" id="3.90.1150.170">
    <property type="match status" value="1"/>
</dbReference>
<keyword evidence="4 6" id="KW-0663">Pyridoxal phosphate</keyword>
<evidence type="ECO:0000256" key="1">
    <source>
        <dbReference type="ARBA" id="ARBA00001933"/>
    </source>
</evidence>
<feature type="modified residue" description="N6-(pyridoxal phosphate)lysine" evidence="6">
    <location>
        <position position="316"/>
    </location>
</feature>